<keyword evidence="2" id="KW-1185">Reference proteome</keyword>
<protein>
    <submittedName>
        <fullName evidence="1">Uncharacterized protein</fullName>
    </submittedName>
</protein>
<dbReference type="RefSeq" id="WP_188614060.1">
    <property type="nucleotide sequence ID" value="NZ_BMJT01000003.1"/>
</dbReference>
<name>A0A917LF83_9BACI</name>
<evidence type="ECO:0000313" key="1">
    <source>
        <dbReference type="EMBL" id="GGG18588.1"/>
    </source>
</evidence>
<gene>
    <name evidence="1" type="ORF">GCM10007425_11360</name>
</gene>
<comment type="caution">
    <text evidence="1">The sequence shown here is derived from an EMBL/GenBank/DDBJ whole genome shotgun (WGS) entry which is preliminary data.</text>
</comment>
<accession>A0A917LF83</accession>
<dbReference type="EMBL" id="BMJT01000003">
    <property type="protein sequence ID" value="GGG18588.1"/>
    <property type="molecule type" value="Genomic_DNA"/>
</dbReference>
<reference evidence="1" key="2">
    <citation type="submission" date="2020-09" db="EMBL/GenBank/DDBJ databases">
        <authorList>
            <person name="Sun Q."/>
            <person name="Zhou Y."/>
        </authorList>
    </citation>
    <scope>NUCLEOTIDE SEQUENCE</scope>
    <source>
        <strain evidence="1">CGMCC 1.15760</strain>
    </source>
</reference>
<reference evidence="1" key="1">
    <citation type="journal article" date="2014" name="Int. J. Syst. Evol. Microbiol.">
        <title>Complete genome sequence of Corynebacterium casei LMG S-19264T (=DSM 44701T), isolated from a smear-ripened cheese.</title>
        <authorList>
            <consortium name="US DOE Joint Genome Institute (JGI-PGF)"/>
            <person name="Walter F."/>
            <person name="Albersmeier A."/>
            <person name="Kalinowski J."/>
            <person name="Ruckert C."/>
        </authorList>
    </citation>
    <scope>NUCLEOTIDE SEQUENCE</scope>
    <source>
        <strain evidence="1">CGMCC 1.15760</strain>
    </source>
</reference>
<organism evidence="1 2">
    <name type="scientific">Lysinibacillus alkalisoli</name>
    <dbReference type="NCBI Taxonomy" id="1911548"/>
    <lineage>
        <taxon>Bacteria</taxon>
        <taxon>Bacillati</taxon>
        <taxon>Bacillota</taxon>
        <taxon>Bacilli</taxon>
        <taxon>Bacillales</taxon>
        <taxon>Bacillaceae</taxon>
        <taxon>Lysinibacillus</taxon>
    </lineage>
</organism>
<evidence type="ECO:0000313" key="2">
    <source>
        <dbReference type="Proteomes" id="UP000616608"/>
    </source>
</evidence>
<proteinExistence type="predicted"/>
<dbReference type="AlphaFoldDB" id="A0A917LF83"/>
<sequence>MINHNHYALIALINSKKATKEWETTAPIIQHTSHMLPELYQLPKKWLKNYHQIQEKSKGLTQAQWEEHTQEALKLGYATLYKESQKTCIERKWKKLVKKATPKNEQERLAIQALIVYVATMRGLYDDEVKMSYIETCYKGDAAAFFKMRRSLFLLRQDVDQQIMRYTQPAAFKTLCKVFTPYDKKMRKQATFALAELIEMLGGTTPSQKKITKEDLIKQLATQPQPLKQKRVRKALQALAMQPEKPTVVLFGGHKNYQQRLQQVLPQLEVGDAYRAADFQQLLHKDYVITIGLQAPLTLRVKKQLAKQQHDVTWLALARQQSPASVMALLQRHGYE</sequence>
<dbReference type="Proteomes" id="UP000616608">
    <property type="component" value="Unassembled WGS sequence"/>
</dbReference>